<evidence type="ECO:0000313" key="2">
    <source>
        <dbReference type="EMBL" id="KAG2491110.1"/>
    </source>
</evidence>
<evidence type="ECO:0008006" key="4">
    <source>
        <dbReference type="Google" id="ProtNLM"/>
    </source>
</evidence>
<accession>A0A836BW56</accession>
<feature type="region of interest" description="Disordered" evidence="1">
    <location>
        <begin position="53"/>
        <end position="97"/>
    </location>
</feature>
<dbReference type="Proteomes" id="UP000612055">
    <property type="component" value="Unassembled WGS sequence"/>
</dbReference>
<comment type="caution">
    <text evidence="2">The sequence shown here is derived from an EMBL/GenBank/DDBJ whole genome shotgun (WGS) entry which is preliminary data.</text>
</comment>
<sequence length="393" mass="42069">MGSRRPRGRRCERAESRAEPPEVFGSPLPAHTLVLRFASKRFAAQIERWGTVAGSASVAEAQPEPAADGADPSTSGSGAGRKRSHPEPGSAPDGRPVLRVPVADEAEAEAGRLAIRFAYTGEVQPCSIRQALETLRMSSYLEVEGLGAACAEYISQQLATAVQGSGSGAGPVDPPVLQFYGCSGLWPDCAPDPAFAAVFTSAESALVRHFGDALAALNRRSMRKELYRLPAAGIEVLLESEAFGTNSEDSIPTLLATWMRVNWRRTDAATRRRLSGLMRLAQLSRPTAACLLTPLSVDFEVHGEDHPAGWFPVRAAHGSLVAMYASSTEVQRRFIRKALPFPAWCDMGPRPQCVPAEGLSYEWSIPLESLHARPESAPRGKTGCSPLVLASAA</sequence>
<dbReference type="EMBL" id="JAEHOE010000056">
    <property type="protein sequence ID" value="KAG2491110.1"/>
    <property type="molecule type" value="Genomic_DNA"/>
</dbReference>
<evidence type="ECO:0000256" key="1">
    <source>
        <dbReference type="SAM" id="MobiDB-lite"/>
    </source>
</evidence>
<keyword evidence="3" id="KW-1185">Reference proteome</keyword>
<gene>
    <name evidence="2" type="ORF">HYH03_010554</name>
</gene>
<evidence type="ECO:0000313" key="3">
    <source>
        <dbReference type="Proteomes" id="UP000612055"/>
    </source>
</evidence>
<dbReference type="AlphaFoldDB" id="A0A836BW56"/>
<protein>
    <recommendedName>
        <fullName evidence="4">BACK domain-containing protein</fullName>
    </recommendedName>
</protein>
<dbReference type="OrthoDB" id="45365at2759"/>
<reference evidence="2" key="1">
    <citation type="journal article" date="2020" name="bioRxiv">
        <title>Comparative genomics of Chlamydomonas.</title>
        <authorList>
            <person name="Craig R.J."/>
            <person name="Hasan A.R."/>
            <person name="Ness R.W."/>
            <person name="Keightley P.D."/>
        </authorList>
    </citation>
    <scope>NUCLEOTIDE SEQUENCE</scope>
    <source>
        <strain evidence="2">CCAP 11/70</strain>
    </source>
</reference>
<feature type="compositionally biased region" description="Basic and acidic residues" evidence="1">
    <location>
        <begin position="9"/>
        <end position="20"/>
    </location>
</feature>
<dbReference type="Gene3D" id="3.30.710.10">
    <property type="entry name" value="Potassium Channel Kv1.1, Chain A"/>
    <property type="match status" value="1"/>
</dbReference>
<name>A0A836BW56_9CHLO</name>
<feature type="region of interest" description="Disordered" evidence="1">
    <location>
        <begin position="1"/>
        <end position="29"/>
    </location>
</feature>
<organism evidence="2 3">
    <name type="scientific">Edaphochlamys debaryana</name>
    <dbReference type="NCBI Taxonomy" id="47281"/>
    <lineage>
        <taxon>Eukaryota</taxon>
        <taxon>Viridiplantae</taxon>
        <taxon>Chlorophyta</taxon>
        <taxon>core chlorophytes</taxon>
        <taxon>Chlorophyceae</taxon>
        <taxon>CS clade</taxon>
        <taxon>Chlamydomonadales</taxon>
        <taxon>Chlamydomonadales incertae sedis</taxon>
        <taxon>Edaphochlamys</taxon>
    </lineage>
</organism>
<proteinExistence type="predicted"/>
<dbReference type="InterPro" id="IPR011333">
    <property type="entry name" value="SKP1/BTB/POZ_sf"/>
</dbReference>